<organism evidence="1 2">
    <name type="scientific">Tepidimonas taiwanensis</name>
    <dbReference type="NCBI Taxonomy" id="307486"/>
    <lineage>
        <taxon>Bacteria</taxon>
        <taxon>Pseudomonadati</taxon>
        <taxon>Pseudomonadota</taxon>
        <taxon>Betaproteobacteria</taxon>
        <taxon>Burkholderiales</taxon>
        <taxon>Tepidimonas</taxon>
    </lineage>
</organism>
<keyword evidence="2" id="KW-1185">Reference proteome</keyword>
<name>A0A554WX63_9BURK</name>
<gene>
    <name evidence="1" type="ORF">Ttaiw_02671</name>
</gene>
<accession>A0A554WX63</accession>
<dbReference type="EMBL" id="VJOM01000069">
    <property type="protein sequence ID" value="TSE28170.1"/>
    <property type="molecule type" value="Genomic_DNA"/>
</dbReference>
<dbReference type="InterPro" id="IPR012547">
    <property type="entry name" value="PDDEXK_9"/>
</dbReference>
<sequence length="67" mass="7366">MKLDAAIVVIEFKRIAGKEPTGEAIAQLKARGYADKYRADGRPVYLLGVEFSADVRNIVGWDWVAVG</sequence>
<comment type="caution">
    <text evidence="1">The sequence shown here is derived from an EMBL/GenBank/DDBJ whole genome shotgun (WGS) entry which is preliminary data.</text>
</comment>
<protein>
    <submittedName>
        <fullName evidence="1">PD-(D/E)XK nuclease superfamily protein</fullName>
    </submittedName>
</protein>
<dbReference type="Pfam" id="PF08011">
    <property type="entry name" value="PDDEXK_9"/>
    <property type="match status" value="1"/>
</dbReference>
<reference evidence="1 2" key="1">
    <citation type="submission" date="2019-07" db="EMBL/GenBank/DDBJ databases">
        <title>Tepidimonas taiwanensis I1-1 draft genome.</title>
        <authorList>
            <person name="Da Costa M.S."/>
            <person name="Froufe H.J.C."/>
            <person name="Egas C."/>
            <person name="Albuquerque L."/>
        </authorList>
    </citation>
    <scope>NUCLEOTIDE SEQUENCE [LARGE SCALE GENOMIC DNA]</scope>
    <source>
        <strain evidence="1 2">I1-1</strain>
    </source>
</reference>
<dbReference type="AlphaFoldDB" id="A0A554WX63"/>
<evidence type="ECO:0000313" key="2">
    <source>
        <dbReference type="Proteomes" id="UP000317763"/>
    </source>
</evidence>
<proteinExistence type="predicted"/>
<dbReference type="Proteomes" id="UP000317763">
    <property type="component" value="Unassembled WGS sequence"/>
</dbReference>
<evidence type="ECO:0000313" key="1">
    <source>
        <dbReference type="EMBL" id="TSE28170.1"/>
    </source>
</evidence>